<dbReference type="Proteomes" id="UP001276659">
    <property type="component" value="Unassembled WGS sequence"/>
</dbReference>
<name>A0AAD9ZGW2_9LECA</name>
<evidence type="ECO:0000313" key="1">
    <source>
        <dbReference type="EMBL" id="KAK3178530.1"/>
    </source>
</evidence>
<dbReference type="EMBL" id="JASNWA010000003">
    <property type="protein sequence ID" value="KAK3178530.1"/>
    <property type="molecule type" value="Genomic_DNA"/>
</dbReference>
<accession>A0AAD9ZGW2</accession>
<keyword evidence="2" id="KW-1185">Reference proteome</keyword>
<organism evidence="1 2">
    <name type="scientific">Lepraria neglecta</name>
    <dbReference type="NCBI Taxonomy" id="209136"/>
    <lineage>
        <taxon>Eukaryota</taxon>
        <taxon>Fungi</taxon>
        <taxon>Dikarya</taxon>
        <taxon>Ascomycota</taxon>
        <taxon>Pezizomycotina</taxon>
        <taxon>Lecanoromycetes</taxon>
        <taxon>OSLEUM clade</taxon>
        <taxon>Lecanoromycetidae</taxon>
        <taxon>Lecanorales</taxon>
        <taxon>Lecanorineae</taxon>
        <taxon>Stereocaulaceae</taxon>
        <taxon>Lepraria</taxon>
    </lineage>
</organism>
<dbReference type="AlphaFoldDB" id="A0AAD9ZGW2"/>
<gene>
    <name evidence="1" type="ORF">OEA41_000667</name>
</gene>
<evidence type="ECO:0000313" key="2">
    <source>
        <dbReference type="Proteomes" id="UP001276659"/>
    </source>
</evidence>
<reference evidence="1" key="1">
    <citation type="submission" date="2022-11" db="EMBL/GenBank/DDBJ databases">
        <title>Chromosomal genome sequence assembly and mating type (MAT) locus characterization of the leprose asexual lichenized fungus Lepraria neglecta (Nyl.) Erichsen.</title>
        <authorList>
            <person name="Allen J.L."/>
            <person name="Pfeffer B."/>
        </authorList>
    </citation>
    <scope>NUCLEOTIDE SEQUENCE</scope>
    <source>
        <strain evidence="1">Allen 5258</strain>
    </source>
</reference>
<protein>
    <submittedName>
        <fullName evidence="1">Uncharacterized protein</fullName>
    </submittedName>
</protein>
<comment type="caution">
    <text evidence="1">The sequence shown here is derived from an EMBL/GenBank/DDBJ whole genome shotgun (WGS) entry which is preliminary data.</text>
</comment>
<sequence length="117" mass="13254">MSSLPIARRVLIGNMTAMQATHMRNVTEGEVVGYIKGEHKFKDVHSGESKSANNEDAKSTDYDAEYRFIAVAWFHDIPPTKHHVRLKMISEAALTRKEYENVVLVKKPAEEWAAAKK</sequence>
<proteinExistence type="predicted"/>